<dbReference type="AlphaFoldDB" id="A0A7C9E6U2"/>
<sequence>MGRVTPFTLYYPAVNFVHGGPFVFLLLNYRLLCYVGFRFWGWWSWRRVVVVDFSGRGLRGGNVIVEIEGFEALEEGGSASELGLEVLMRRLKLAEIGVGVVVMGWLVGGEAGGEGDGEDHEVQEDEEESGG</sequence>
<feature type="compositionally biased region" description="Acidic residues" evidence="1">
    <location>
        <begin position="113"/>
        <end position="131"/>
    </location>
</feature>
<feature type="region of interest" description="Disordered" evidence="1">
    <location>
        <begin position="111"/>
        <end position="131"/>
    </location>
</feature>
<accession>A0A7C9E6U2</accession>
<keyword evidence="2" id="KW-0472">Membrane</keyword>
<reference evidence="3" key="2">
    <citation type="submission" date="2020-07" db="EMBL/GenBank/DDBJ databases">
        <authorList>
            <person name="Vera ALvarez R."/>
            <person name="Arias-Moreno D.M."/>
            <person name="Jimenez-Jacinto V."/>
            <person name="Jimenez-Bremont J.F."/>
            <person name="Swaminathan K."/>
            <person name="Moose S.P."/>
            <person name="Guerrero-Gonzalez M.L."/>
            <person name="Marino-Ramirez L."/>
            <person name="Landsman D."/>
            <person name="Rodriguez-Kessler M."/>
            <person name="Delgado-Sanchez P."/>
        </authorList>
    </citation>
    <scope>NUCLEOTIDE SEQUENCE</scope>
    <source>
        <tissue evidence="3">Cladode</tissue>
    </source>
</reference>
<dbReference type="EMBL" id="GISG01186781">
    <property type="protein sequence ID" value="MBA4655188.1"/>
    <property type="molecule type" value="Transcribed_RNA"/>
</dbReference>
<proteinExistence type="predicted"/>
<evidence type="ECO:0000256" key="1">
    <source>
        <dbReference type="SAM" id="MobiDB-lite"/>
    </source>
</evidence>
<keyword evidence="2" id="KW-1133">Transmembrane helix</keyword>
<feature type="transmembrane region" description="Helical" evidence="2">
    <location>
        <begin position="16"/>
        <end position="37"/>
    </location>
</feature>
<evidence type="ECO:0000313" key="3">
    <source>
        <dbReference type="EMBL" id="MBA4655188.1"/>
    </source>
</evidence>
<evidence type="ECO:0000256" key="2">
    <source>
        <dbReference type="SAM" id="Phobius"/>
    </source>
</evidence>
<organism evidence="3">
    <name type="scientific">Opuntia streptacantha</name>
    <name type="common">Prickly pear cactus</name>
    <name type="synonym">Opuntia cardona</name>
    <dbReference type="NCBI Taxonomy" id="393608"/>
    <lineage>
        <taxon>Eukaryota</taxon>
        <taxon>Viridiplantae</taxon>
        <taxon>Streptophyta</taxon>
        <taxon>Embryophyta</taxon>
        <taxon>Tracheophyta</taxon>
        <taxon>Spermatophyta</taxon>
        <taxon>Magnoliopsida</taxon>
        <taxon>eudicotyledons</taxon>
        <taxon>Gunneridae</taxon>
        <taxon>Pentapetalae</taxon>
        <taxon>Caryophyllales</taxon>
        <taxon>Cactineae</taxon>
        <taxon>Cactaceae</taxon>
        <taxon>Opuntioideae</taxon>
        <taxon>Opuntia</taxon>
    </lineage>
</organism>
<reference evidence="3" key="1">
    <citation type="journal article" date="2013" name="J. Plant Res.">
        <title>Effect of fungi and light on seed germination of three Opuntia species from semiarid lands of central Mexico.</title>
        <authorList>
            <person name="Delgado-Sanchez P."/>
            <person name="Jimenez-Bremont J.F."/>
            <person name="Guerrero-Gonzalez Mde L."/>
            <person name="Flores J."/>
        </authorList>
    </citation>
    <scope>NUCLEOTIDE SEQUENCE</scope>
    <source>
        <tissue evidence="3">Cladode</tissue>
    </source>
</reference>
<protein>
    <submittedName>
        <fullName evidence="3">Uncharacterized protein</fullName>
    </submittedName>
</protein>
<name>A0A7C9E6U2_OPUST</name>
<keyword evidence="2" id="KW-0812">Transmembrane</keyword>